<evidence type="ECO:0000313" key="1">
    <source>
        <dbReference type="EMBL" id="SCB94131.1"/>
    </source>
</evidence>
<protein>
    <submittedName>
        <fullName evidence="1">Uncharacterized protein</fullName>
    </submittedName>
</protein>
<gene>
    <name evidence="1" type="ORF">GA0061074_10593</name>
</gene>
<accession>A0A1C4AHZ9</accession>
<dbReference type="AlphaFoldDB" id="A0A1C4AHZ9"/>
<keyword evidence="2" id="KW-1185">Reference proteome</keyword>
<reference evidence="2" key="1">
    <citation type="submission" date="2016-08" db="EMBL/GenBank/DDBJ databases">
        <authorList>
            <person name="Varghese N."/>
            <person name="Submissions Spin"/>
        </authorList>
    </citation>
    <scope>NUCLEOTIDE SEQUENCE [LARGE SCALE GENOMIC DNA]</scope>
    <source>
        <strain evidence="2">R-53094</strain>
    </source>
</reference>
<organism evidence="1 2">
    <name type="scientific">Weissella bombi</name>
    <dbReference type="NCBI Taxonomy" id="1505725"/>
    <lineage>
        <taxon>Bacteria</taxon>
        <taxon>Bacillati</taxon>
        <taxon>Bacillota</taxon>
        <taxon>Bacilli</taxon>
        <taxon>Lactobacillales</taxon>
        <taxon>Lactobacillaceae</taxon>
        <taxon>Weissella</taxon>
    </lineage>
</organism>
<name>A0A1C4AHZ9_9LACO</name>
<dbReference type="STRING" id="1505725.GA0061074_10593"/>
<evidence type="ECO:0000313" key="2">
    <source>
        <dbReference type="Proteomes" id="UP000199268"/>
    </source>
</evidence>
<sequence>MLKWIIIIILLVVFLYTQYRQRKFDKSVTKKAKEITDKLDKK</sequence>
<dbReference type="Proteomes" id="UP000199268">
    <property type="component" value="Unassembled WGS sequence"/>
</dbReference>
<proteinExistence type="predicted"/>
<dbReference type="EMBL" id="FMAO01000005">
    <property type="protein sequence ID" value="SCB94131.1"/>
    <property type="molecule type" value="Genomic_DNA"/>
</dbReference>